<dbReference type="AlphaFoldDB" id="A0A9Q0NAL7"/>
<keyword evidence="7" id="KW-1185">Reference proteome</keyword>
<comment type="caution">
    <text evidence="6">The sequence shown here is derived from an EMBL/GenBank/DDBJ whole genome shotgun (WGS) entry which is preliminary data.</text>
</comment>
<name>A0A9Q0NAL7_9DIPT</name>
<keyword evidence="3 5" id="KW-1133">Transmembrane helix</keyword>
<feature type="transmembrane region" description="Helical" evidence="5">
    <location>
        <begin position="67"/>
        <end position="92"/>
    </location>
</feature>
<evidence type="ECO:0000256" key="3">
    <source>
        <dbReference type="ARBA" id="ARBA00022989"/>
    </source>
</evidence>
<dbReference type="Proteomes" id="UP001151699">
    <property type="component" value="Chromosome A"/>
</dbReference>
<gene>
    <name evidence="6" type="primary">tspan33_0</name>
    <name evidence="6" type="ORF">Bhyg_01125</name>
</gene>
<dbReference type="InterPro" id="IPR008952">
    <property type="entry name" value="Tetraspanin_EC2_sf"/>
</dbReference>
<accession>A0A9Q0NAL7</accession>
<dbReference type="GO" id="GO:0005886">
    <property type="term" value="C:plasma membrane"/>
    <property type="evidence" value="ECO:0007669"/>
    <property type="project" value="TreeGrafter"/>
</dbReference>
<feature type="transmembrane region" description="Helical" evidence="5">
    <location>
        <begin position="272"/>
        <end position="301"/>
    </location>
</feature>
<feature type="transmembrane region" description="Helical" evidence="5">
    <location>
        <begin position="104"/>
        <end position="127"/>
    </location>
</feature>
<organism evidence="6 7">
    <name type="scientific">Pseudolycoriella hygida</name>
    <dbReference type="NCBI Taxonomy" id="35572"/>
    <lineage>
        <taxon>Eukaryota</taxon>
        <taxon>Metazoa</taxon>
        <taxon>Ecdysozoa</taxon>
        <taxon>Arthropoda</taxon>
        <taxon>Hexapoda</taxon>
        <taxon>Insecta</taxon>
        <taxon>Pterygota</taxon>
        <taxon>Neoptera</taxon>
        <taxon>Endopterygota</taxon>
        <taxon>Diptera</taxon>
        <taxon>Nematocera</taxon>
        <taxon>Sciaroidea</taxon>
        <taxon>Sciaridae</taxon>
        <taxon>Pseudolycoriella</taxon>
    </lineage>
</organism>
<evidence type="ECO:0000313" key="6">
    <source>
        <dbReference type="EMBL" id="KAJ6645916.1"/>
    </source>
</evidence>
<feature type="transmembrane region" description="Helical" evidence="5">
    <location>
        <begin position="139"/>
        <end position="163"/>
    </location>
</feature>
<keyword evidence="4 5" id="KW-0472">Membrane</keyword>
<evidence type="ECO:0000256" key="2">
    <source>
        <dbReference type="ARBA" id="ARBA00022692"/>
    </source>
</evidence>
<comment type="subcellular location">
    <subcellularLocation>
        <location evidence="1">Membrane</location>
        <topology evidence="1">Multi-pass membrane protein</topology>
    </subcellularLocation>
</comment>
<dbReference type="OrthoDB" id="10051815at2759"/>
<reference evidence="6" key="1">
    <citation type="submission" date="2022-07" db="EMBL/GenBank/DDBJ databases">
        <authorList>
            <person name="Trinca V."/>
            <person name="Uliana J.V.C."/>
            <person name="Torres T.T."/>
            <person name="Ward R.J."/>
            <person name="Monesi N."/>
        </authorList>
    </citation>
    <scope>NUCLEOTIDE SEQUENCE</scope>
    <source>
        <strain evidence="6">HSMRA1968</strain>
        <tissue evidence="6">Whole embryos</tissue>
    </source>
</reference>
<evidence type="ECO:0000256" key="5">
    <source>
        <dbReference type="SAM" id="Phobius"/>
    </source>
</evidence>
<protein>
    <submittedName>
        <fullName evidence="6">Tetraspanin-33</fullName>
    </submittedName>
</protein>
<dbReference type="PRINTS" id="PR00259">
    <property type="entry name" value="TMFOUR"/>
</dbReference>
<keyword evidence="2 5" id="KW-0812">Transmembrane</keyword>
<proteinExistence type="predicted"/>
<evidence type="ECO:0000256" key="4">
    <source>
        <dbReference type="ARBA" id="ARBA00023136"/>
    </source>
</evidence>
<dbReference type="CDD" id="cd03127">
    <property type="entry name" value="tetraspanin_LEL"/>
    <property type="match status" value="1"/>
</dbReference>
<dbReference type="Pfam" id="PF00335">
    <property type="entry name" value="Tetraspanin"/>
    <property type="match status" value="1"/>
</dbReference>
<sequence>MDKEQLIERVRHYAILSKDFVVRQYHCLADYIGPKYHSFVNYLAEKKKERQNDGCALFFSMRVSKCIFILLNLFYLLVSFFMILMGTSSYVALKSFYDALWLDVQGLCFIWMLSGVLLTCISIYGIIGALKESVAWSNLYAAFLIITFFLQVITSAAAFALVATGSSKSHASDLVDRLMQTYRYNLDSTEKMDYIQTTFQCCGAEYPEDWNNFSFFDGYNEIDYVAYGSTAQPKIQTPLSCCVSESSYVQSTCTQHYSKGCVPYVSEFISEILSIITSVLLAIGVIQIVGMFGALMLAGMFRRTATYRSVRKWRSRYEKMFDTPSHVDYRPLHNSSDTLGDVNQI</sequence>
<evidence type="ECO:0000313" key="7">
    <source>
        <dbReference type="Proteomes" id="UP001151699"/>
    </source>
</evidence>
<dbReference type="EMBL" id="WJQU01000001">
    <property type="protein sequence ID" value="KAJ6645916.1"/>
    <property type="molecule type" value="Genomic_DNA"/>
</dbReference>
<dbReference type="SUPFAM" id="SSF48652">
    <property type="entry name" value="Tetraspanin"/>
    <property type="match status" value="1"/>
</dbReference>
<dbReference type="PANTHER" id="PTHR19282">
    <property type="entry name" value="TETRASPANIN"/>
    <property type="match status" value="1"/>
</dbReference>
<evidence type="ECO:0000256" key="1">
    <source>
        <dbReference type="ARBA" id="ARBA00004141"/>
    </source>
</evidence>
<dbReference type="InterPro" id="IPR018499">
    <property type="entry name" value="Tetraspanin/Peripherin"/>
</dbReference>
<dbReference type="Gene3D" id="1.10.1450.10">
    <property type="entry name" value="Tetraspanin"/>
    <property type="match status" value="1"/>
</dbReference>
<dbReference type="PANTHER" id="PTHR19282:SF431">
    <property type="entry name" value="TETRASPANIN 26A, ISOFORM B-RELATED"/>
    <property type="match status" value="1"/>
</dbReference>